<evidence type="ECO:0000256" key="1">
    <source>
        <dbReference type="SAM" id="Phobius"/>
    </source>
</evidence>
<dbReference type="EMBL" id="LT799839">
    <property type="protein sequence ID" value="SLK22691.1"/>
    <property type="molecule type" value="Genomic_DNA"/>
</dbReference>
<dbReference type="OrthoDB" id="1938844at2"/>
<protein>
    <submittedName>
        <fullName evidence="2">Putative membrane protein</fullName>
    </submittedName>
</protein>
<evidence type="ECO:0000313" key="2">
    <source>
        <dbReference type="EMBL" id="SLK22691.1"/>
    </source>
</evidence>
<keyword evidence="1" id="KW-0472">Membrane</keyword>
<organism evidence="2 3">
    <name type="scientific">Clostridium chauvoei JF4335</name>
    <dbReference type="NCBI Taxonomy" id="1351755"/>
    <lineage>
        <taxon>Bacteria</taxon>
        <taxon>Bacillati</taxon>
        <taxon>Bacillota</taxon>
        <taxon>Clostridia</taxon>
        <taxon>Eubacteriales</taxon>
        <taxon>Clostridiaceae</taxon>
        <taxon>Clostridium</taxon>
    </lineage>
</organism>
<name>A0A1U6JQT9_9CLOT</name>
<sequence length="139" mass="15389">MENDQKIKLGAGIWTISILHFIGIAFSIIGTIMSLLFKDAINEQMMTLGEGAVPQVSQMEIIIGLVFTILMLVSVILILRRKAVGVYCYFGTIILRVIFSLITVESKLGILFILILPVLMAIFIYIKKEVYGFGTASAE</sequence>
<keyword evidence="3" id="KW-1185">Reference proteome</keyword>
<reference evidence="3" key="1">
    <citation type="submission" date="2017-03" db="EMBL/GenBank/DDBJ databases">
        <authorList>
            <person name="Falquet L."/>
            <person name="Falquet L."/>
        </authorList>
    </citation>
    <scope>NUCLEOTIDE SEQUENCE [LARGE SCALE GENOMIC DNA]</scope>
</reference>
<dbReference type="Proteomes" id="UP000190476">
    <property type="component" value="Chromosome I"/>
</dbReference>
<feature type="transmembrane region" description="Helical" evidence="1">
    <location>
        <begin position="12"/>
        <end position="37"/>
    </location>
</feature>
<dbReference type="RefSeq" id="WP_079481684.1">
    <property type="nucleotide sequence ID" value="NZ_CBML010000001.1"/>
</dbReference>
<dbReference type="AlphaFoldDB" id="A0A1U6JQT9"/>
<proteinExistence type="predicted"/>
<keyword evidence="1" id="KW-0812">Transmembrane</keyword>
<accession>A0A1U6JQT9</accession>
<dbReference type="GeneID" id="66300638"/>
<feature type="transmembrane region" description="Helical" evidence="1">
    <location>
        <begin position="86"/>
        <end position="102"/>
    </location>
</feature>
<dbReference type="STRING" id="1351755.CCH01_25090"/>
<gene>
    <name evidence="2" type="ORF">CCH01_25090</name>
</gene>
<feature type="transmembrane region" description="Helical" evidence="1">
    <location>
        <begin position="108"/>
        <end position="126"/>
    </location>
</feature>
<keyword evidence="1" id="KW-1133">Transmembrane helix</keyword>
<feature type="transmembrane region" description="Helical" evidence="1">
    <location>
        <begin position="57"/>
        <end position="79"/>
    </location>
</feature>
<evidence type="ECO:0000313" key="3">
    <source>
        <dbReference type="Proteomes" id="UP000190476"/>
    </source>
</evidence>